<proteinExistence type="predicted"/>
<dbReference type="Proteomes" id="UP001282288">
    <property type="component" value="Unassembled WGS sequence"/>
</dbReference>
<dbReference type="GeneID" id="75534066"/>
<gene>
    <name evidence="1" type="ORF">PV399_20095</name>
    <name evidence="2" type="ORF">PV666_08960</name>
</gene>
<comment type="caution">
    <text evidence="1">The sequence shown here is derived from an EMBL/GenBank/DDBJ whole genome shotgun (WGS) entry which is preliminary data.</text>
</comment>
<protein>
    <submittedName>
        <fullName evidence="1">Uncharacterized protein</fullName>
    </submittedName>
</protein>
<dbReference type="AlphaFoldDB" id="A0AAP6BC21"/>
<dbReference type="EMBL" id="JARAWC010000014">
    <property type="protein sequence ID" value="MDX2961993.1"/>
    <property type="molecule type" value="Genomic_DNA"/>
</dbReference>
<reference evidence="1 3" key="1">
    <citation type="journal article" date="2023" name="Microb. Genom.">
        <title>Mesoterricola silvestris gen. nov., sp. nov., Mesoterricola sediminis sp. nov., Geothrix oryzae sp. nov., Geothrix edaphica sp. nov., Geothrix rubra sp. nov., and Geothrix limicola sp. nov., six novel members of Acidobacteriota isolated from soils.</title>
        <authorList>
            <person name="Weisberg A.J."/>
            <person name="Pearce E."/>
            <person name="Kramer C.G."/>
            <person name="Chang J.H."/>
            <person name="Clarke C.R."/>
        </authorList>
    </citation>
    <scope>NUCLEOTIDE SEQUENCE</scope>
    <source>
        <strain evidence="2 3">NB05-1H</strain>
        <strain evidence="1">NRRL_B-16521</strain>
    </source>
</reference>
<sequence>MLVRQLKTRADSDAGFFSRNLRTIEVLVDRDAIASGATANGNP</sequence>
<name>A0AAP6BC21_9ACTN</name>
<organism evidence="1 4">
    <name type="scientific">Streptomyces acidiscabies</name>
    <dbReference type="NCBI Taxonomy" id="42234"/>
    <lineage>
        <taxon>Bacteria</taxon>
        <taxon>Bacillati</taxon>
        <taxon>Actinomycetota</taxon>
        <taxon>Actinomycetes</taxon>
        <taxon>Kitasatosporales</taxon>
        <taxon>Streptomycetaceae</taxon>
        <taxon>Streptomyces</taxon>
    </lineage>
</organism>
<dbReference type="EMBL" id="JARAWP010000004">
    <property type="protein sequence ID" value="MDX3018010.1"/>
    <property type="molecule type" value="Genomic_DNA"/>
</dbReference>
<dbReference type="RefSeq" id="WP_010356424.1">
    <property type="nucleotide sequence ID" value="NZ_CP122369.1"/>
</dbReference>
<evidence type="ECO:0000313" key="3">
    <source>
        <dbReference type="Proteomes" id="UP001272987"/>
    </source>
</evidence>
<dbReference type="Proteomes" id="UP001272987">
    <property type="component" value="Unassembled WGS sequence"/>
</dbReference>
<keyword evidence="3" id="KW-1185">Reference proteome</keyword>
<evidence type="ECO:0000313" key="2">
    <source>
        <dbReference type="EMBL" id="MDX3018010.1"/>
    </source>
</evidence>
<evidence type="ECO:0000313" key="1">
    <source>
        <dbReference type="EMBL" id="MDX2961993.1"/>
    </source>
</evidence>
<accession>A0AAP6BC21</accession>
<evidence type="ECO:0000313" key="4">
    <source>
        <dbReference type="Proteomes" id="UP001282288"/>
    </source>
</evidence>